<name>A0A3L6SA26_PANMI</name>
<feature type="region of interest" description="Disordered" evidence="1">
    <location>
        <begin position="290"/>
        <end position="339"/>
    </location>
</feature>
<protein>
    <recommendedName>
        <fullName evidence="2">Aminotransferase-like plant mobile domain-containing protein</fullName>
    </recommendedName>
</protein>
<dbReference type="PANTHER" id="PTHR46033:SF8">
    <property type="entry name" value="PROTEIN MAINTENANCE OF MERISTEMS-LIKE"/>
    <property type="match status" value="1"/>
</dbReference>
<dbReference type="Pfam" id="PF10536">
    <property type="entry name" value="PMD"/>
    <property type="match status" value="1"/>
</dbReference>
<dbReference type="PANTHER" id="PTHR46033">
    <property type="entry name" value="PROTEIN MAIN-LIKE 2"/>
    <property type="match status" value="1"/>
</dbReference>
<keyword evidence="4" id="KW-1185">Reference proteome</keyword>
<dbReference type="STRING" id="4540.A0A3L6SA26"/>
<reference evidence="4" key="1">
    <citation type="journal article" date="2019" name="Nat. Commun.">
        <title>The genome of broomcorn millet.</title>
        <authorList>
            <person name="Zou C."/>
            <person name="Miki D."/>
            <person name="Li D."/>
            <person name="Tang Q."/>
            <person name="Xiao L."/>
            <person name="Rajput S."/>
            <person name="Deng P."/>
            <person name="Jia W."/>
            <person name="Huang R."/>
            <person name="Zhang M."/>
            <person name="Sun Y."/>
            <person name="Hu J."/>
            <person name="Fu X."/>
            <person name="Schnable P.S."/>
            <person name="Li F."/>
            <person name="Zhang H."/>
            <person name="Feng B."/>
            <person name="Zhu X."/>
            <person name="Liu R."/>
            <person name="Schnable J.C."/>
            <person name="Zhu J.-K."/>
            <person name="Zhang H."/>
        </authorList>
    </citation>
    <scope>NUCLEOTIDE SEQUENCE [LARGE SCALE GENOMIC DNA]</scope>
</reference>
<feature type="compositionally biased region" description="Low complexity" evidence="1">
    <location>
        <begin position="290"/>
        <end position="301"/>
    </location>
</feature>
<dbReference type="InterPro" id="IPR019557">
    <property type="entry name" value="AminoTfrase-like_pln_mobile"/>
</dbReference>
<dbReference type="OrthoDB" id="593744at2759"/>
<feature type="domain" description="Aminotransferase-like plant mobile" evidence="2">
    <location>
        <begin position="2"/>
        <end position="182"/>
    </location>
</feature>
<feature type="compositionally biased region" description="Basic and acidic residues" evidence="1">
    <location>
        <begin position="320"/>
        <end position="330"/>
    </location>
</feature>
<evidence type="ECO:0000313" key="3">
    <source>
        <dbReference type="EMBL" id="RLN16962.1"/>
    </source>
</evidence>
<dbReference type="AlphaFoldDB" id="A0A3L6SA26"/>
<comment type="caution">
    <text evidence="3">The sequence shown here is derived from an EMBL/GenBank/DDBJ whole genome shotgun (WGS) entry which is preliminary data.</text>
</comment>
<evidence type="ECO:0000256" key="1">
    <source>
        <dbReference type="SAM" id="MobiDB-lite"/>
    </source>
</evidence>
<accession>A0A3L6SA26</accession>
<dbReference type="Proteomes" id="UP000275267">
    <property type="component" value="Unassembled WGS sequence"/>
</dbReference>
<dbReference type="EMBL" id="PQIB02000005">
    <property type="protein sequence ID" value="RLN16962.1"/>
    <property type="molecule type" value="Genomic_DNA"/>
</dbReference>
<sequence>MWSRLLVGRPRGLQPRLWHPLGVDELGPTVAYLWDNVTSPYATTQRVYVEYSNELDALKPSTVVWEPYLDPEVLGMPLNPMCTRDQELFIVRCPLICFYAVEIHLPHRVARQFGFKQIYLSEEVSTNIDLHKFDRVRQRKVTDFAHHHHDMVDWWRRIEDSPRLGGPSHSRVNFRQYLAWYHNATRYKLRQKWTGDDYADIASSKDEDTDYNIRAREGTVVEIAPILDRVGSSVMQSVHDVGSPGNEGRMREMLEKLQRRLRRTAARCGCHCVVSIDVEVPSLSHRSRASATSAAATSSSHRSAHQSVMPSSSRTANFSEHQDDEGKANEDETEDDDAD</sequence>
<evidence type="ECO:0000313" key="4">
    <source>
        <dbReference type="Proteomes" id="UP000275267"/>
    </source>
</evidence>
<dbReference type="InterPro" id="IPR044824">
    <property type="entry name" value="MAIN-like"/>
</dbReference>
<organism evidence="3 4">
    <name type="scientific">Panicum miliaceum</name>
    <name type="common">Proso millet</name>
    <name type="synonym">Broomcorn millet</name>
    <dbReference type="NCBI Taxonomy" id="4540"/>
    <lineage>
        <taxon>Eukaryota</taxon>
        <taxon>Viridiplantae</taxon>
        <taxon>Streptophyta</taxon>
        <taxon>Embryophyta</taxon>
        <taxon>Tracheophyta</taxon>
        <taxon>Spermatophyta</taxon>
        <taxon>Magnoliopsida</taxon>
        <taxon>Liliopsida</taxon>
        <taxon>Poales</taxon>
        <taxon>Poaceae</taxon>
        <taxon>PACMAD clade</taxon>
        <taxon>Panicoideae</taxon>
        <taxon>Panicodae</taxon>
        <taxon>Paniceae</taxon>
        <taxon>Panicinae</taxon>
        <taxon>Panicum</taxon>
        <taxon>Panicum sect. Panicum</taxon>
    </lineage>
</organism>
<proteinExistence type="predicted"/>
<evidence type="ECO:0000259" key="2">
    <source>
        <dbReference type="Pfam" id="PF10536"/>
    </source>
</evidence>
<gene>
    <name evidence="3" type="ORF">C2845_PM02G09110</name>
</gene>
<dbReference type="GO" id="GO:0010073">
    <property type="term" value="P:meristem maintenance"/>
    <property type="evidence" value="ECO:0007669"/>
    <property type="project" value="InterPro"/>
</dbReference>
<feature type="compositionally biased region" description="Polar residues" evidence="1">
    <location>
        <begin position="306"/>
        <end position="319"/>
    </location>
</feature>